<dbReference type="SUPFAM" id="SSF48256">
    <property type="entry name" value="Citrate synthase"/>
    <property type="match status" value="1"/>
</dbReference>
<reference evidence="2 3" key="1">
    <citation type="submission" date="2019-02" db="EMBL/GenBank/DDBJ databases">
        <title>Genome sequencing of the rare red list fungi Phlebia centrifuga.</title>
        <authorList>
            <person name="Buettner E."/>
            <person name="Kellner H."/>
        </authorList>
    </citation>
    <scope>NUCLEOTIDE SEQUENCE [LARGE SCALE GENOMIC DNA]</scope>
    <source>
        <strain evidence="2 3">DSM 108282</strain>
    </source>
</reference>
<comment type="caution">
    <text evidence="2">The sequence shown here is derived from an EMBL/GenBank/DDBJ whole genome shotgun (WGS) entry which is preliminary data.</text>
</comment>
<gene>
    <name evidence="2" type="ORF">EW026_g5084</name>
</gene>
<feature type="region of interest" description="Disordered" evidence="1">
    <location>
        <begin position="1"/>
        <end position="20"/>
    </location>
</feature>
<dbReference type="PANTHER" id="PTHR42871:SF1">
    <property type="entry name" value="CITRATE SYNTHASE"/>
    <property type="match status" value="1"/>
</dbReference>
<name>A0A4S4KF58_9APHY</name>
<keyword evidence="3" id="KW-1185">Reference proteome</keyword>
<dbReference type="AlphaFoldDB" id="A0A4S4KF58"/>
<protein>
    <recommendedName>
        <fullName evidence="4">Citrate synthase</fullName>
    </recommendedName>
</protein>
<proteinExistence type="predicted"/>
<evidence type="ECO:0000313" key="2">
    <source>
        <dbReference type="EMBL" id="THG96814.1"/>
    </source>
</evidence>
<accession>A0A4S4KF58</accession>
<dbReference type="InterPro" id="IPR016142">
    <property type="entry name" value="Citrate_synth-like_lrg_a-sub"/>
</dbReference>
<evidence type="ECO:0000256" key="1">
    <source>
        <dbReference type="SAM" id="MobiDB-lite"/>
    </source>
</evidence>
<evidence type="ECO:0000313" key="3">
    <source>
        <dbReference type="Proteomes" id="UP000309038"/>
    </source>
</evidence>
<dbReference type="Proteomes" id="UP000309038">
    <property type="component" value="Unassembled WGS sequence"/>
</dbReference>
<dbReference type="InterPro" id="IPR036969">
    <property type="entry name" value="Citrate_synthase_sf"/>
</dbReference>
<dbReference type="GO" id="GO:0046912">
    <property type="term" value="F:acyltransferase activity, acyl groups converted into alkyl on transfer"/>
    <property type="evidence" value="ECO:0007669"/>
    <property type="project" value="InterPro"/>
</dbReference>
<dbReference type="Gene3D" id="1.10.580.10">
    <property type="entry name" value="Citrate Synthase, domain 1"/>
    <property type="match status" value="1"/>
</dbReference>
<organism evidence="2 3">
    <name type="scientific">Hermanssonia centrifuga</name>
    <dbReference type="NCBI Taxonomy" id="98765"/>
    <lineage>
        <taxon>Eukaryota</taxon>
        <taxon>Fungi</taxon>
        <taxon>Dikarya</taxon>
        <taxon>Basidiomycota</taxon>
        <taxon>Agaricomycotina</taxon>
        <taxon>Agaricomycetes</taxon>
        <taxon>Polyporales</taxon>
        <taxon>Meruliaceae</taxon>
        <taxon>Hermanssonia</taxon>
    </lineage>
</organism>
<dbReference type="PANTHER" id="PTHR42871">
    <property type="entry name" value="CITRATE SYNTHASE"/>
    <property type="match status" value="1"/>
</dbReference>
<evidence type="ECO:0008006" key="4">
    <source>
        <dbReference type="Google" id="ProtNLM"/>
    </source>
</evidence>
<dbReference type="Pfam" id="PF00285">
    <property type="entry name" value="Citrate_synt"/>
    <property type="match status" value="1"/>
</dbReference>
<dbReference type="EMBL" id="SGPJ01000208">
    <property type="protein sequence ID" value="THG96814.1"/>
    <property type="molecule type" value="Genomic_DNA"/>
</dbReference>
<feature type="compositionally biased region" description="Polar residues" evidence="1">
    <location>
        <begin position="1"/>
        <end position="13"/>
    </location>
</feature>
<sequence>MGQPSQANSNPDTLTVHDNRTGKTYTIPIEDNAIPAAAFKAIKAPTKPGERPENETEKGLRVQDKGFLNTAVIRSQITYIDGEAGVLRYRGYPIEQLAESSSHLESAYLLIYGSLPTKRQFEHFETEVLRHQVMHADAETFFRSFRYDAHPMSMLASAFAMLGSYYPQANPSLQVSDGEGPNFTVYITSTRGLYYRSDPHG</sequence>
<dbReference type="InterPro" id="IPR002020">
    <property type="entry name" value="Citrate_synthase"/>
</dbReference>